<keyword evidence="3" id="KW-0479">Metal-binding</keyword>
<reference evidence="11 12" key="1">
    <citation type="submission" date="2017-04" db="EMBL/GenBank/DDBJ databases">
        <title>Novel microbial lineages endemic to geothermal iron-oxide mats fill important gaps in the evolutionary history of Archaea.</title>
        <authorList>
            <person name="Jay Z.J."/>
            <person name="Beam J.P."/>
            <person name="Dlakic M."/>
            <person name="Rusch D.B."/>
            <person name="Kozubal M.A."/>
            <person name="Inskeep W.P."/>
        </authorList>
    </citation>
    <scope>NUCLEOTIDE SEQUENCE [LARGE SCALE GENOMIC DNA]</scope>
    <source>
        <strain evidence="11">OSP_D</strain>
    </source>
</reference>
<organism evidence="11 12">
    <name type="scientific">Candidatus Marsarchaeota G2 archaeon OSP_D</name>
    <dbReference type="NCBI Taxonomy" id="1978157"/>
    <lineage>
        <taxon>Archaea</taxon>
        <taxon>Candidatus Marsarchaeota</taxon>
        <taxon>Candidatus Marsarchaeota group 2</taxon>
    </lineage>
</organism>
<accession>A0A2R6AVT2</accession>
<protein>
    <recommendedName>
        <fullName evidence="9">Cysteine--tRNA ligase</fullName>
        <ecNumber evidence="9">6.1.1.16</ecNumber>
    </recommendedName>
    <alternativeName>
        <fullName evidence="9">Cysteinyl-tRNA synthetase</fullName>
        <shortName evidence="9">CysRS</shortName>
    </alternativeName>
</protein>
<evidence type="ECO:0000256" key="1">
    <source>
        <dbReference type="ARBA" id="ARBA00001947"/>
    </source>
</evidence>
<evidence type="ECO:0000256" key="2">
    <source>
        <dbReference type="ARBA" id="ARBA00022598"/>
    </source>
</evidence>
<comment type="caution">
    <text evidence="9">Lacks conserved residue(s) required for the propagation of feature annotation.</text>
</comment>
<keyword evidence="5" id="KW-0862">Zinc</keyword>
<gene>
    <name evidence="9" type="primary">cysS</name>
    <name evidence="11" type="ORF">B9Q03_06790</name>
</gene>
<dbReference type="AlphaFoldDB" id="A0A2R6AVT2"/>
<name>A0A2R6AVT2_9ARCH</name>
<dbReference type="Gene3D" id="3.40.50.620">
    <property type="entry name" value="HUPs"/>
    <property type="match status" value="1"/>
</dbReference>
<dbReference type="EC" id="6.1.1.16" evidence="9"/>
<dbReference type="GO" id="GO:0006423">
    <property type="term" value="P:cysteinyl-tRNA aminoacylation"/>
    <property type="evidence" value="ECO:0007669"/>
    <property type="project" value="UniProtKB-UniRule"/>
</dbReference>
<evidence type="ECO:0000256" key="5">
    <source>
        <dbReference type="ARBA" id="ARBA00022833"/>
    </source>
</evidence>
<feature type="short sequence motif" description="'KMSKS' region" evidence="9">
    <location>
        <begin position="273"/>
        <end position="277"/>
    </location>
</feature>
<evidence type="ECO:0000313" key="11">
    <source>
        <dbReference type="EMBL" id="PSN90456.1"/>
    </source>
</evidence>
<dbReference type="PRINTS" id="PR00983">
    <property type="entry name" value="TRNASYNTHCYS"/>
</dbReference>
<dbReference type="GO" id="GO:0046872">
    <property type="term" value="F:metal ion binding"/>
    <property type="evidence" value="ECO:0007669"/>
    <property type="project" value="UniProtKB-KW"/>
</dbReference>
<dbReference type="GO" id="GO:0004817">
    <property type="term" value="F:cysteine-tRNA ligase activity"/>
    <property type="evidence" value="ECO:0007669"/>
    <property type="project" value="UniProtKB-UniRule"/>
</dbReference>
<dbReference type="InterPro" id="IPR032678">
    <property type="entry name" value="tRNA-synt_1_cat_dom"/>
</dbReference>
<sequence>MISEHSPLFLYNTLHGGVQRFETIYPRRVKMFVCGPTVQDYLHLGHGRTYVFYDVLARLLTHMGYRVNFIMNITDVDDKVVEAAGRAKRDFWVFVDHYTRAFIQDMKALGVTTVRRYERASGYIQEMLFQISSLIEKGHAYVSEGDVYFDVSSYPYYGQLSKQGMSELMLRPIEMSSKKRSQVDFALWRSMPPEGCDPCWDSPWGKGRPGWHIEDTAITVSNFGPQYDIHGGGYELVYPHHEAEIAQAESFTGVRPFVRYWVHTGMLTVGGKKMSKSEGNLIYLKDGLRKYGVNTLRWYFMKTHYRSDVSFDEKDVELCAGEVEDLISRASKIRERVHRRLKPDITSEVASRFREALTRDLDTPRALASLKRLAADSSNQKPGLYLNQVCRLVLAAEEILGLSLDG</sequence>
<evidence type="ECO:0000256" key="7">
    <source>
        <dbReference type="ARBA" id="ARBA00022917"/>
    </source>
</evidence>
<dbReference type="Pfam" id="PF01406">
    <property type="entry name" value="tRNA-synt_1e"/>
    <property type="match status" value="1"/>
</dbReference>
<dbReference type="InterPro" id="IPR024909">
    <property type="entry name" value="Cys-tRNA/MSH_ligase"/>
</dbReference>
<comment type="subcellular location">
    <subcellularLocation>
        <location evidence="9">Cytoplasm</location>
    </subcellularLocation>
</comment>
<feature type="binding site" evidence="9">
    <location>
        <position position="276"/>
    </location>
    <ligand>
        <name>ATP</name>
        <dbReference type="ChEBI" id="CHEBI:30616"/>
    </ligand>
</feature>
<dbReference type="InterPro" id="IPR014729">
    <property type="entry name" value="Rossmann-like_a/b/a_fold"/>
</dbReference>
<dbReference type="InterPro" id="IPR015803">
    <property type="entry name" value="Cys-tRNA-ligase"/>
</dbReference>
<dbReference type="PANTHER" id="PTHR10890:SF3">
    <property type="entry name" value="CYSTEINE--TRNA LIGASE, CYTOPLASMIC"/>
    <property type="match status" value="1"/>
</dbReference>
<comment type="caution">
    <text evidence="11">The sequence shown here is derived from an EMBL/GenBank/DDBJ whole genome shotgun (WGS) entry which is preliminary data.</text>
</comment>
<evidence type="ECO:0000256" key="3">
    <source>
        <dbReference type="ARBA" id="ARBA00022723"/>
    </source>
</evidence>
<proteinExistence type="inferred from homology"/>
<evidence type="ECO:0000256" key="8">
    <source>
        <dbReference type="ARBA" id="ARBA00023146"/>
    </source>
</evidence>
<evidence type="ECO:0000256" key="9">
    <source>
        <dbReference type="HAMAP-Rule" id="MF_00041"/>
    </source>
</evidence>
<feature type="domain" description="tRNA synthetases class I catalytic" evidence="10">
    <location>
        <begin position="21"/>
        <end position="317"/>
    </location>
</feature>
<dbReference type="GO" id="GO:0005524">
    <property type="term" value="F:ATP binding"/>
    <property type="evidence" value="ECO:0007669"/>
    <property type="project" value="UniProtKB-UniRule"/>
</dbReference>
<comment type="catalytic activity">
    <reaction evidence="9">
        <text>tRNA(Cys) + L-cysteine + ATP = L-cysteinyl-tRNA(Cys) + AMP + diphosphate</text>
        <dbReference type="Rhea" id="RHEA:17773"/>
        <dbReference type="Rhea" id="RHEA-COMP:9661"/>
        <dbReference type="Rhea" id="RHEA-COMP:9679"/>
        <dbReference type="ChEBI" id="CHEBI:30616"/>
        <dbReference type="ChEBI" id="CHEBI:33019"/>
        <dbReference type="ChEBI" id="CHEBI:35235"/>
        <dbReference type="ChEBI" id="CHEBI:78442"/>
        <dbReference type="ChEBI" id="CHEBI:78517"/>
        <dbReference type="ChEBI" id="CHEBI:456215"/>
        <dbReference type="EC" id="6.1.1.16"/>
    </reaction>
</comment>
<keyword evidence="6 9" id="KW-0067">ATP-binding</keyword>
<keyword evidence="7 9" id="KW-0648">Protein biosynthesis</keyword>
<keyword evidence="4 9" id="KW-0547">Nucleotide-binding</keyword>
<dbReference type="GO" id="GO:0005737">
    <property type="term" value="C:cytoplasm"/>
    <property type="evidence" value="ECO:0007669"/>
    <property type="project" value="UniProtKB-SubCell"/>
</dbReference>
<dbReference type="NCBIfam" id="TIGR00435">
    <property type="entry name" value="cysS"/>
    <property type="match status" value="1"/>
</dbReference>
<keyword evidence="8 9" id="KW-0030">Aminoacyl-tRNA synthetase</keyword>
<evidence type="ECO:0000259" key="10">
    <source>
        <dbReference type="Pfam" id="PF01406"/>
    </source>
</evidence>
<keyword evidence="2 9" id="KW-0436">Ligase</keyword>
<evidence type="ECO:0000256" key="6">
    <source>
        <dbReference type="ARBA" id="ARBA00022840"/>
    </source>
</evidence>
<feature type="short sequence motif" description="'HIGH' region" evidence="9">
    <location>
        <begin position="36"/>
        <end position="46"/>
    </location>
</feature>
<dbReference type="Gene3D" id="1.20.120.1910">
    <property type="entry name" value="Cysteine-tRNA ligase, C-terminal anti-codon recognition domain"/>
    <property type="match status" value="1"/>
</dbReference>
<dbReference type="PANTHER" id="PTHR10890">
    <property type="entry name" value="CYSTEINYL-TRNA SYNTHETASE"/>
    <property type="match status" value="1"/>
</dbReference>
<dbReference type="HAMAP" id="MF_00041">
    <property type="entry name" value="Cys_tRNA_synth"/>
    <property type="match status" value="1"/>
</dbReference>
<dbReference type="SUPFAM" id="SSF52374">
    <property type="entry name" value="Nucleotidylyl transferase"/>
    <property type="match status" value="1"/>
</dbReference>
<comment type="similarity">
    <text evidence="9">Belongs to the class-I aminoacyl-tRNA synthetase family.</text>
</comment>
<dbReference type="Proteomes" id="UP000240322">
    <property type="component" value="Unassembled WGS sequence"/>
</dbReference>
<keyword evidence="9" id="KW-0963">Cytoplasm</keyword>
<evidence type="ECO:0000256" key="4">
    <source>
        <dbReference type="ARBA" id="ARBA00022741"/>
    </source>
</evidence>
<comment type="cofactor">
    <cofactor evidence="1">
        <name>Zn(2+)</name>
        <dbReference type="ChEBI" id="CHEBI:29105"/>
    </cofactor>
</comment>
<evidence type="ECO:0000313" key="12">
    <source>
        <dbReference type="Proteomes" id="UP000240322"/>
    </source>
</evidence>
<dbReference type="EMBL" id="NEXE01000059">
    <property type="protein sequence ID" value="PSN90456.1"/>
    <property type="molecule type" value="Genomic_DNA"/>
</dbReference>
<dbReference type="CDD" id="cd00672">
    <property type="entry name" value="CysRS_core"/>
    <property type="match status" value="1"/>
</dbReference>